<feature type="transmembrane region" description="Helical" evidence="9">
    <location>
        <begin position="484"/>
        <end position="503"/>
    </location>
</feature>
<feature type="transmembrane region" description="Helical" evidence="9">
    <location>
        <begin position="57"/>
        <end position="76"/>
    </location>
</feature>
<evidence type="ECO:0000256" key="8">
    <source>
        <dbReference type="ARBA" id="ARBA00023315"/>
    </source>
</evidence>
<dbReference type="RefSeq" id="WP_075065547.1">
    <property type="nucleotide sequence ID" value="NZ_LKAJ02000001.1"/>
</dbReference>
<name>A0A0Q9YZS7_9GAMM</name>
<keyword evidence="8 9" id="KW-0012">Acyltransferase</keyword>
<dbReference type="InterPro" id="IPR045378">
    <property type="entry name" value="LNT_N"/>
</dbReference>
<comment type="catalytic activity">
    <reaction evidence="9">
        <text>N-terminal S-1,2-diacyl-sn-glyceryl-L-cysteinyl-[lipoprotein] + a glycerophospholipid = N-acyl-S-1,2-diacyl-sn-glyceryl-L-cysteinyl-[lipoprotein] + a 2-acyl-sn-glycero-3-phospholipid + H(+)</text>
        <dbReference type="Rhea" id="RHEA:48228"/>
        <dbReference type="Rhea" id="RHEA-COMP:14681"/>
        <dbReference type="Rhea" id="RHEA-COMP:14684"/>
        <dbReference type="ChEBI" id="CHEBI:15378"/>
        <dbReference type="ChEBI" id="CHEBI:136912"/>
        <dbReference type="ChEBI" id="CHEBI:140656"/>
        <dbReference type="ChEBI" id="CHEBI:140657"/>
        <dbReference type="ChEBI" id="CHEBI:140660"/>
        <dbReference type="EC" id="2.3.1.269"/>
    </reaction>
</comment>
<keyword evidence="4 9" id="KW-0808">Transferase</keyword>
<dbReference type="Gene3D" id="3.60.110.10">
    <property type="entry name" value="Carbon-nitrogen hydrolase"/>
    <property type="match status" value="1"/>
</dbReference>
<evidence type="ECO:0000256" key="9">
    <source>
        <dbReference type="HAMAP-Rule" id="MF_01148"/>
    </source>
</evidence>
<feature type="transmembrane region" description="Helical" evidence="9">
    <location>
        <begin position="12"/>
        <end position="45"/>
    </location>
</feature>
<evidence type="ECO:0000313" key="12">
    <source>
        <dbReference type="EMBL" id="MCS5710592.1"/>
    </source>
</evidence>
<evidence type="ECO:0000256" key="4">
    <source>
        <dbReference type="ARBA" id="ARBA00022679"/>
    </source>
</evidence>
<comment type="caution">
    <text evidence="11">The sequence shown here is derived from an EMBL/GenBank/DDBJ whole genome shotgun (WGS) entry which is preliminary data.</text>
</comment>
<evidence type="ECO:0000256" key="6">
    <source>
        <dbReference type="ARBA" id="ARBA00022989"/>
    </source>
</evidence>
<dbReference type="Pfam" id="PF20154">
    <property type="entry name" value="LNT_N"/>
    <property type="match status" value="1"/>
</dbReference>
<dbReference type="EC" id="2.3.1.269" evidence="9"/>
<feature type="transmembrane region" description="Helical" evidence="9">
    <location>
        <begin position="163"/>
        <end position="187"/>
    </location>
</feature>
<comment type="subcellular location">
    <subcellularLocation>
        <location evidence="1 9">Cell membrane</location>
        <topology evidence="1 9">Multi-pass membrane protein</topology>
    </subcellularLocation>
</comment>
<evidence type="ECO:0000256" key="1">
    <source>
        <dbReference type="ARBA" id="ARBA00004651"/>
    </source>
</evidence>
<feature type="transmembrane region" description="Helical" evidence="9">
    <location>
        <begin position="88"/>
        <end position="113"/>
    </location>
</feature>
<reference evidence="12" key="2">
    <citation type="journal article" date="2016" name="Genome Announc.">
        <title>Draft Genome Sequences of Two Novel Amoeba-Resistant Intranuclear Bacteria, 'Candidatus Berkiella cookevillensis' and 'Candidatus Berkiella aquae'.</title>
        <authorList>
            <person name="Mehari Y.T."/>
            <person name="Arivett B.A."/>
            <person name="Farone A.L."/>
            <person name="Gunderson J.H."/>
            <person name="Farone M.B."/>
        </authorList>
    </citation>
    <scope>NUCLEOTIDE SEQUENCE</scope>
    <source>
        <strain evidence="12">HT99</strain>
    </source>
</reference>
<protein>
    <recommendedName>
        <fullName evidence="9">Apolipoprotein N-acyltransferase</fullName>
        <shortName evidence="9">ALP N-acyltransferase</shortName>
        <ecNumber evidence="9">2.3.1.269</ecNumber>
    </recommendedName>
</protein>
<sequence>MNDLIKKLKPYFPYILALLGGMIMTYGFAPYGIATASITSCVVFLWCLGKSNKKTAFLIGLCYGIGMFGYGVNWVYVSIHDFGNASPILATLITSAFILFLSLYPAFLASLLVTLFPQNNNARNLLAFPVLWVLFEILRGWFLTGFPWMYMGYSQIENQLVSFAPIGGVWLVSWAAVFIAAILYSFINYFYQLREDKKYLAILGALLLAVWGAAFGLRSMEWTTTGHKKLNVTLIQGNIAQLLRWDPQYINHIIEIYQTLTATALNNERSDVIIWPEGAIPVPLPTSQPLLNEMGNLLQARDMALITGLPTQLPNQQYYNTLYVTGVGSGVYYKEHLVPFGEYVPFDKQLRGLISFFNLPMSSFIEGPQKQGPLNTKDFLFAPAICYEIAYPLFVQSMSKGADAILTVSNDTWFGRSIGPFQHLQIAQFRAIETGKYVVRATNTGLTAIIDDQGKIVEAAEQFAPQSITAEVVNKQGQTPWVRYGIWPLIIAMTVVFSAALIMQSTKKQ</sequence>
<dbReference type="InterPro" id="IPR003010">
    <property type="entry name" value="C-N_Hydrolase"/>
</dbReference>
<keyword evidence="3 9" id="KW-1003">Cell membrane</keyword>
<dbReference type="GO" id="GO:0042158">
    <property type="term" value="P:lipoprotein biosynthetic process"/>
    <property type="evidence" value="ECO:0007669"/>
    <property type="project" value="UniProtKB-UniRule"/>
</dbReference>
<evidence type="ECO:0000256" key="5">
    <source>
        <dbReference type="ARBA" id="ARBA00022692"/>
    </source>
</evidence>
<evidence type="ECO:0000259" key="10">
    <source>
        <dbReference type="PROSITE" id="PS50263"/>
    </source>
</evidence>
<accession>A0A0Q9YZS7</accession>
<evidence type="ECO:0000256" key="3">
    <source>
        <dbReference type="ARBA" id="ARBA00022475"/>
    </source>
</evidence>
<dbReference type="AlphaFoldDB" id="A0A0Q9YZS7"/>
<reference evidence="12" key="3">
    <citation type="submission" date="2021-06" db="EMBL/GenBank/DDBJ databases">
        <title>Genomic Description and Analysis of Intracellular Bacteria, Candidatus Berkiella cookevillensis and Candidatus Berkiella aquae.</title>
        <authorList>
            <person name="Kidane D.T."/>
            <person name="Mehari Y.T."/>
            <person name="Rice F.C."/>
            <person name="Arivett B.A."/>
            <person name="Farone A.L."/>
            <person name="Berk S.G."/>
            <person name="Farone M.B."/>
        </authorList>
    </citation>
    <scope>NUCLEOTIDE SEQUENCE</scope>
    <source>
        <strain evidence="12">HT99</strain>
    </source>
</reference>
<keyword evidence="11" id="KW-0449">Lipoprotein</keyword>
<dbReference type="EMBL" id="LKAJ01000003">
    <property type="protein sequence ID" value="KRG21715.1"/>
    <property type="molecule type" value="Genomic_DNA"/>
</dbReference>
<dbReference type="EMBL" id="LKAJ02000001">
    <property type="protein sequence ID" value="MCS5710592.1"/>
    <property type="molecule type" value="Genomic_DNA"/>
</dbReference>
<dbReference type="InterPro" id="IPR004563">
    <property type="entry name" value="Apolipo_AcylTrfase"/>
</dbReference>
<dbReference type="Proteomes" id="UP000051497">
    <property type="component" value="Unassembled WGS sequence"/>
</dbReference>
<dbReference type="OrthoDB" id="9804277at2"/>
<dbReference type="GO" id="GO:0016410">
    <property type="term" value="F:N-acyltransferase activity"/>
    <property type="evidence" value="ECO:0007669"/>
    <property type="project" value="UniProtKB-UniRule"/>
</dbReference>
<keyword evidence="13" id="KW-1185">Reference proteome</keyword>
<feature type="domain" description="CN hydrolase" evidence="10">
    <location>
        <begin position="235"/>
        <end position="474"/>
    </location>
</feature>
<keyword evidence="6 9" id="KW-1133">Transmembrane helix</keyword>
<dbReference type="PANTHER" id="PTHR38686:SF1">
    <property type="entry name" value="APOLIPOPROTEIN N-ACYLTRANSFERASE"/>
    <property type="match status" value="1"/>
</dbReference>
<reference evidence="11" key="1">
    <citation type="submission" date="2015-09" db="EMBL/GenBank/DDBJ databases">
        <title>Draft Genome Sequences of Two Novel Amoeba-resistant Intranuclear Bacteria, Candidatus Berkiella cookevillensis and Candidatus Berkiella aquae.</title>
        <authorList>
            <person name="Mehari Y.T."/>
            <person name="Arivett B.A."/>
            <person name="Farone A.L."/>
            <person name="Gunderson J.H."/>
            <person name="Farone M.B."/>
        </authorList>
    </citation>
    <scope>NUCLEOTIDE SEQUENCE [LARGE SCALE GENOMIC DNA]</scope>
    <source>
        <strain evidence="11">HT99</strain>
    </source>
</reference>
<evidence type="ECO:0000256" key="2">
    <source>
        <dbReference type="ARBA" id="ARBA00010065"/>
    </source>
</evidence>
<dbReference type="Pfam" id="PF00795">
    <property type="entry name" value="CN_hydrolase"/>
    <property type="match status" value="1"/>
</dbReference>
<dbReference type="SUPFAM" id="SSF56317">
    <property type="entry name" value="Carbon-nitrogen hydrolase"/>
    <property type="match status" value="1"/>
</dbReference>
<comment type="pathway">
    <text evidence="9">Protein modification; lipoprotein biosynthesis (N-acyl transfer).</text>
</comment>
<dbReference type="UniPathway" id="UPA00666"/>
<comment type="similarity">
    <text evidence="2 9">Belongs to the CN hydrolase family. Apolipoprotein N-acyltransferase subfamily.</text>
</comment>
<dbReference type="NCBIfam" id="TIGR00546">
    <property type="entry name" value="lnt"/>
    <property type="match status" value="1"/>
</dbReference>
<evidence type="ECO:0000313" key="11">
    <source>
        <dbReference type="EMBL" id="KRG21715.1"/>
    </source>
</evidence>
<dbReference type="CDD" id="cd07571">
    <property type="entry name" value="ALP_N-acyl_transferase"/>
    <property type="match status" value="1"/>
</dbReference>
<evidence type="ECO:0000313" key="13">
    <source>
        <dbReference type="Proteomes" id="UP000051497"/>
    </source>
</evidence>
<evidence type="ECO:0000256" key="7">
    <source>
        <dbReference type="ARBA" id="ARBA00023136"/>
    </source>
</evidence>
<dbReference type="STRING" id="295108.HT99x_00906"/>
<dbReference type="PATRIC" id="fig|1590043.3.peg.911"/>
<dbReference type="InterPro" id="IPR036526">
    <property type="entry name" value="C-N_Hydrolase_sf"/>
</dbReference>
<dbReference type="GO" id="GO:0005886">
    <property type="term" value="C:plasma membrane"/>
    <property type="evidence" value="ECO:0007669"/>
    <property type="project" value="UniProtKB-SubCell"/>
</dbReference>
<feature type="transmembrane region" description="Helical" evidence="9">
    <location>
        <begin position="199"/>
        <end position="217"/>
    </location>
</feature>
<keyword evidence="7 9" id="KW-0472">Membrane</keyword>
<keyword evidence="5 9" id="KW-0812">Transmembrane</keyword>
<proteinExistence type="inferred from homology"/>
<dbReference type="PROSITE" id="PS50263">
    <property type="entry name" value="CN_HYDROLASE"/>
    <property type="match status" value="1"/>
</dbReference>
<comment type="function">
    <text evidence="9">Catalyzes the phospholipid dependent N-acylation of the N-terminal cysteine of apolipoprotein, the last step in lipoprotein maturation.</text>
</comment>
<dbReference type="PANTHER" id="PTHR38686">
    <property type="entry name" value="APOLIPOPROTEIN N-ACYLTRANSFERASE"/>
    <property type="match status" value="1"/>
</dbReference>
<feature type="transmembrane region" description="Helical" evidence="9">
    <location>
        <begin position="125"/>
        <end position="143"/>
    </location>
</feature>
<dbReference type="HAMAP" id="MF_01148">
    <property type="entry name" value="Lnt"/>
    <property type="match status" value="1"/>
</dbReference>
<organism evidence="11">
    <name type="scientific">Candidatus Berkiella aquae</name>
    <dbReference type="NCBI Taxonomy" id="295108"/>
    <lineage>
        <taxon>Bacteria</taxon>
        <taxon>Pseudomonadati</taxon>
        <taxon>Pseudomonadota</taxon>
        <taxon>Gammaproteobacteria</taxon>
        <taxon>Candidatus Berkiellales</taxon>
        <taxon>Candidatus Berkiellaceae</taxon>
        <taxon>Candidatus Berkiella</taxon>
    </lineage>
</organism>
<gene>
    <name evidence="9 11" type="primary">lnt</name>
    <name evidence="12" type="ORF">HT99x_004060</name>
    <name evidence="11" type="ORF">HT99x_00906</name>
</gene>